<dbReference type="AlphaFoldDB" id="A0A1X2EIQ2"/>
<dbReference type="RefSeq" id="WP_085110609.1">
    <property type="nucleotide sequence ID" value="NZ_JACKSN010000163.1"/>
</dbReference>
<evidence type="ECO:0000313" key="9">
    <source>
        <dbReference type="Proteomes" id="UP000193090"/>
    </source>
</evidence>
<dbReference type="PANTHER" id="PTHR22683">
    <property type="entry name" value="SPORULATION PROTEIN RELATED"/>
    <property type="match status" value="1"/>
</dbReference>
<dbReference type="InterPro" id="IPR003593">
    <property type="entry name" value="AAA+_ATPase"/>
</dbReference>
<organism evidence="8 9">
    <name type="scientific">Mycolicibacillus trivialis</name>
    <dbReference type="NCBI Taxonomy" id="1798"/>
    <lineage>
        <taxon>Bacteria</taxon>
        <taxon>Bacillati</taxon>
        <taxon>Actinomycetota</taxon>
        <taxon>Actinomycetes</taxon>
        <taxon>Mycobacteriales</taxon>
        <taxon>Mycobacteriaceae</taxon>
        <taxon>Mycolicibacillus</taxon>
    </lineage>
</organism>
<feature type="domain" description="FtsK" evidence="7">
    <location>
        <begin position="999"/>
        <end position="1180"/>
    </location>
</feature>
<feature type="transmembrane region" description="Helical" evidence="6">
    <location>
        <begin position="70"/>
        <end position="88"/>
    </location>
</feature>
<feature type="binding site" evidence="4">
    <location>
        <begin position="1016"/>
        <end position="1023"/>
    </location>
    <ligand>
        <name>ATP</name>
        <dbReference type="ChEBI" id="CHEBI:30616"/>
    </ligand>
</feature>
<dbReference type="PROSITE" id="PS50901">
    <property type="entry name" value="FTSK"/>
    <property type="match status" value="3"/>
</dbReference>
<evidence type="ECO:0000256" key="3">
    <source>
        <dbReference type="ARBA" id="ARBA00022840"/>
    </source>
</evidence>
<keyword evidence="9" id="KW-1185">Reference proteome</keyword>
<evidence type="ECO:0000313" key="8">
    <source>
        <dbReference type="EMBL" id="ORX02119.1"/>
    </source>
</evidence>
<dbReference type="SUPFAM" id="SSF52540">
    <property type="entry name" value="P-loop containing nucleoside triphosphate hydrolases"/>
    <property type="match status" value="3"/>
</dbReference>
<dbReference type="Proteomes" id="UP000193090">
    <property type="component" value="Unassembled WGS sequence"/>
</dbReference>
<dbReference type="GO" id="GO:0005524">
    <property type="term" value="F:ATP binding"/>
    <property type="evidence" value="ECO:0007669"/>
    <property type="project" value="UniProtKB-UniRule"/>
</dbReference>
<dbReference type="InterPro" id="IPR023837">
    <property type="entry name" value="EccCb-like_Actinobacteria"/>
</dbReference>
<dbReference type="InterPro" id="IPR002543">
    <property type="entry name" value="FtsK_dom"/>
</dbReference>
<proteinExistence type="predicted"/>
<evidence type="ECO:0000256" key="6">
    <source>
        <dbReference type="SAM" id="Phobius"/>
    </source>
</evidence>
<feature type="domain" description="FtsK" evidence="7">
    <location>
        <begin position="404"/>
        <end position="604"/>
    </location>
</feature>
<sequence>MTHQESSAAARFRPPHPSAPEQLSIAAPPAVPAGHATAARLLPAAGAVLSVAVTVLLWRSGTGLRSPTMLLLPAGLLLSGGAGALLGGRRGELDTARDTYLHYLSGLGDQAAASGAAQHRALTWRHPDPATLWTLVGTTRMWAPTGGGLSVRIGCATQPARLRLLAPAADPARPADPVTVGAVHRLVSATDSVADLPVALELPPRTALSGDTAAARGLLRAIICGLAVPYGPDVLQITAIAVADTGGHWDWLKWLPHHTPGPVERATRATAATRLLVILDGAAAAGLPTGDGVTVCAVGAASTPVDLELHLGAQEVAVRAGAGGDARQPAELRGPVRPDRLSVAAATACARRLAAHRNTAASHRRDWTALIGIDDLRTWDPVRQWRARPARETLRAPIGTTVAGAPVHIDLNEPAEGGIGPHGLCIGATGSGKSELLRTLVLSLLARHRPEELNLVLVDFKGGATFAEMKPARHVAAVVTNLAADAALVHRLREALTGELTRRQELLRAAGNLGGFTAYRQARRSGARVPPMARLLIVIDEFSEMLSQHPDFAEVFAAVGRLGRSLGVHLLLASQRLEEGRLRGLESHLSYRICLRTLSDGDSRAVLGVPAAHQLPAEPGGGYLSTGAGELIRFQTAFVSAPLPPPATEATSAVRRFTAAAAPLQASPAGPTVLHAVLQRMGGIGAAAHRIWLPPLGRPPALSALLAATGPRRGTLRVPVGVVDRPFQQRRTPLLAELDGAAGNVAVVGGPQSGKSTALCTLIDALAACHDPHQVQFYCLDLGGGALSAVRGLAHVGAVAGRAGTELARCIVAELEEIVADRAARFAEHTITSMAHYRRLRAAADPCCAADRYGDVFLVIDDWAGIRREFAALEEPITALAARGLSVGVHVALSAARWAEIRPGLHDQLGTRLELRLGDPAESEVGRAAATEVPADRPGRGLTRDGLHMLIATPEPPPARPDDAAAPPIRPLPTMIEAAALITAATAARPALGLAERAGTPVTLDFSTRPHLLILGGDECGKTATLRLLCREIVRTHTAGQARLLLVDPRRSLLGVVESPHLAGYPIGAAGIGTALDDLTAVLSDRLPPAQPSQRQLRDRSWWSGPDYYLIIDDYDLIPAGAPAGLLDVLPHARDIGLHLIVARRSGGATRALYEPLLGALRDHGCPTLVMGGDPDDGPLIGAVRAEPRPPGRGVLVTRPGDERPVQVAWSPPC</sequence>
<dbReference type="EMBL" id="LQPZ01000033">
    <property type="protein sequence ID" value="ORX02119.1"/>
    <property type="molecule type" value="Genomic_DNA"/>
</dbReference>
<feature type="transmembrane region" description="Helical" evidence="6">
    <location>
        <begin position="38"/>
        <end position="58"/>
    </location>
</feature>
<feature type="domain" description="FtsK" evidence="7">
    <location>
        <begin position="731"/>
        <end position="924"/>
    </location>
</feature>
<dbReference type="OrthoDB" id="9807790at2"/>
<evidence type="ECO:0000256" key="2">
    <source>
        <dbReference type="ARBA" id="ARBA00022741"/>
    </source>
</evidence>
<comment type="caution">
    <text evidence="8">The sequence shown here is derived from an EMBL/GenBank/DDBJ whole genome shotgun (WGS) entry which is preliminary data.</text>
</comment>
<keyword evidence="6" id="KW-0812">Transmembrane</keyword>
<dbReference type="STRING" id="1798.AWC30_12985"/>
<feature type="region of interest" description="Disordered" evidence="5">
    <location>
        <begin position="1"/>
        <end position="24"/>
    </location>
</feature>
<dbReference type="PANTHER" id="PTHR22683:SF1">
    <property type="entry name" value="TYPE VII SECRETION SYSTEM PROTEIN ESSC"/>
    <property type="match status" value="1"/>
</dbReference>
<reference evidence="8 9" key="1">
    <citation type="submission" date="2016-01" db="EMBL/GenBank/DDBJ databases">
        <title>The new phylogeny of the genus Mycobacterium.</title>
        <authorList>
            <person name="Tarcisio F."/>
            <person name="Conor M."/>
            <person name="Antonella G."/>
            <person name="Elisabetta G."/>
            <person name="Giulia F.S."/>
            <person name="Sara T."/>
            <person name="Anna F."/>
            <person name="Clotilde B."/>
            <person name="Roberto B."/>
            <person name="Veronica D.S."/>
            <person name="Fabio R."/>
            <person name="Monica P."/>
            <person name="Olivier J."/>
            <person name="Enrico T."/>
            <person name="Nicola S."/>
        </authorList>
    </citation>
    <scope>NUCLEOTIDE SEQUENCE [LARGE SCALE GENOMIC DNA]</scope>
    <source>
        <strain evidence="8 9">DSM 44153</strain>
    </source>
</reference>
<evidence type="ECO:0000256" key="4">
    <source>
        <dbReference type="PROSITE-ProRule" id="PRU00289"/>
    </source>
</evidence>
<dbReference type="Pfam" id="PF01580">
    <property type="entry name" value="FtsK_SpoIIIE"/>
    <property type="match status" value="3"/>
</dbReference>
<feature type="binding site" evidence="4">
    <location>
        <begin position="749"/>
        <end position="756"/>
    </location>
    <ligand>
        <name>ATP</name>
        <dbReference type="ChEBI" id="CHEBI:30616"/>
    </ligand>
</feature>
<dbReference type="InterPro" id="IPR050206">
    <property type="entry name" value="FtsK/SpoIIIE/SftA"/>
</dbReference>
<keyword evidence="3 4" id="KW-0067">ATP-binding</keyword>
<keyword evidence="1" id="KW-0677">Repeat</keyword>
<protein>
    <recommendedName>
        <fullName evidence="7">FtsK domain-containing protein</fullName>
    </recommendedName>
</protein>
<dbReference type="InterPro" id="IPR027417">
    <property type="entry name" value="P-loop_NTPase"/>
</dbReference>
<keyword evidence="6" id="KW-0472">Membrane</keyword>
<dbReference type="SMART" id="SM00382">
    <property type="entry name" value="AAA"/>
    <property type="match status" value="3"/>
</dbReference>
<gene>
    <name evidence="8" type="ORF">AWC30_12985</name>
</gene>
<keyword evidence="6" id="KW-1133">Transmembrane helix</keyword>
<accession>A0A1X2EIQ2</accession>
<dbReference type="Gene3D" id="3.40.50.300">
    <property type="entry name" value="P-loop containing nucleotide triphosphate hydrolases"/>
    <property type="match status" value="3"/>
</dbReference>
<evidence type="ECO:0000256" key="1">
    <source>
        <dbReference type="ARBA" id="ARBA00022737"/>
    </source>
</evidence>
<feature type="binding site" evidence="4">
    <location>
        <begin position="427"/>
        <end position="434"/>
    </location>
    <ligand>
        <name>ATP</name>
        <dbReference type="ChEBI" id="CHEBI:30616"/>
    </ligand>
</feature>
<name>A0A1X2EIQ2_9MYCO</name>
<evidence type="ECO:0000256" key="5">
    <source>
        <dbReference type="SAM" id="MobiDB-lite"/>
    </source>
</evidence>
<evidence type="ECO:0000259" key="7">
    <source>
        <dbReference type="PROSITE" id="PS50901"/>
    </source>
</evidence>
<dbReference type="NCBIfam" id="TIGR03925">
    <property type="entry name" value="T7SS_EccC_b"/>
    <property type="match status" value="1"/>
</dbReference>
<keyword evidence="2 4" id="KW-0547">Nucleotide-binding</keyword>
<dbReference type="GO" id="GO:0003677">
    <property type="term" value="F:DNA binding"/>
    <property type="evidence" value="ECO:0007669"/>
    <property type="project" value="InterPro"/>
</dbReference>